<protein>
    <submittedName>
        <fullName evidence="1">Uncharacterized protein</fullName>
    </submittedName>
</protein>
<name>A0A0B0MZP5_GOSAR</name>
<organism evidence="1 2">
    <name type="scientific">Gossypium arboreum</name>
    <name type="common">Tree cotton</name>
    <name type="synonym">Gossypium nanking</name>
    <dbReference type="NCBI Taxonomy" id="29729"/>
    <lineage>
        <taxon>Eukaryota</taxon>
        <taxon>Viridiplantae</taxon>
        <taxon>Streptophyta</taxon>
        <taxon>Embryophyta</taxon>
        <taxon>Tracheophyta</taxon>
        <taxon>Spermatophyta</taxon>
        <taxon>Magnoliopsida</taxon>
        <taxon>eudicotyledons</taxon>
        <taxon>Gunneridae</taxon>
        <taxon>Pentapetalae</taxon>
        <taxon>rosids</taxon>
        <taxon>malvids</taxon>
        <taxon>Malvales</taxon>
        <taxon>Malvaceae</taxon>
        <taxon>Malvoideae</taxon>
        <taxon>Gossypium</taxon>
    </lineage>
</organism>
<comment type="caution">
    <text evidence="1">The sequence shown here is derived from an EMBL/GenBank/DDBJ whole genome shotgun (WGS) entry which is preliminary data.</text>
</comment>
<reference evidence="2" key="1">
    <citation type="submission" date="2014-09" db="EMBL/GenBank/DDBJ databases">
        <authorList>
            <person name="Mudge J."/>
            <person name="Ramaraj T."/>
            <person name="Lindquist I.E."/>
            <person name="Bharti A.K."/>
            <person name="Sundararajan A."/>
            <person name="Cameron C.T."/>
            <person name="Woodward J.E."/>
            <person name="May G.D."/>
            <person name="Brubaker C."/>
            <person name="Broadhvest J."/>
            <person name="Wilkins T.A."/>
        </authorList>
    </citation>
    <scope>NUCLEOTIDE SEQUENCE</scope>
    <source>
        <strain evidence="2">cv. AKA8401</strain>
    </source>
</reference>
<dbReference type="AlphaFoldDB" id="A0A0B0MZP5"/>
<gene>
    <name evidence="1" type="ORF">F383_32731</name>
</gene>
<evidence type="ECO:0000313" key="1">
    <source>
        <dbReference type="EMBL" id="KHG06235.1"/>
    </source>
</evidence>
<dbReference type="EMBL" id="JRRC01446893">
    <property type="protein sequence ID" value="KHG06235.1"/>
    <property type="molecule type" value="Genomic_DNA"/>
</dbReference>
<dbReference type="Proteomes" id="UP000032142">
    <property type="component" value="Unassembled WGS sequence"/>
</dbReference>
<keyword evidence="2" id="KW-1185">Reference proteome</keyword>
<proteinExistence type="predicted"/>
<evidence type="ECO:0000313" key="2">
    <source>
        <dbReference type="Proteomes" id="UP000032142"/>
    </source>
</evidence>
<sequence length="21" mass="2510">MFTMLFNINELLYICINAMTN</sequence>
<accession>A0A0B0MZP5</accession>